<dbReference type="AlphaFoldDB" id="A0AAW5PLJ9"/>
<dbReference type="Proteomes" id="UP001320691">
    <property type="component" value="Unassembled WGS sequence"/>
</dbReference>
<dbReference type="EMBL" id="JANUEK010000009">
    <property type="protein sequence ID" value="MCS4281567.1"/>
    <property type="molecule type" value="Genomic_DNA"/>
</dbReference>
<name>A0AAW5PLJ9_9GAMM</name>
<evidence type="ECO:0000313" key="2">
    <source>
        <dbReference type="Proteomes" id="UP001320691"/>
    </source>
</evidence>
<organism evidence="1 2">
    <name type="scientific">Stenotrophomonas rhizophila</name>
    <dbReference type="NCBI Taxonomy" id="216778"/>
    <lineage>
        <taxon>Bacteria</taxon>
        <taxon>Pseudomonadati</taxon>
        <taxon>Pseudomonadota</taxon>
        <taxon>Gammaproteobacteria</taxon>
        <taxon>Lysobacterales</taxon>
        <taxon>Lysobacteraceae</taxon>
        <taxon>Stenotrophomonas</taxon>
    </lineage>
</organism>
<protein>
    <submittedName>
        <fullName evidence="1">Uncharacterized protein</fullName>
    </submittedName>
</protein>
<reference evidence="1" key="1">
    <citation type="submission" date="2022-08" db="EMBL/GenBank/DDBJ databases">
        <title>Genomic analyses of the natural microbiome of Caenorhabditis elegans.</title>
        <authorList>
            <person name="Samuel B."/>
        </authorList>
    </citation>
    <scope>NUCLEOTIDE SEQUENCE</scope>
    <source>
        <strain evidence="1">BIGb0277</strain>
    </source>
</reference>
<evidence type="ECO:0000313" key="1">
    <source>
        <dbReference type="EMBL" id="MCS4281567.1"/>
    </source>
</evidence>
<dbReference type="RefSeq" id="WP_259262040.1">
    <property type="nucleotide sequence ID" value="NZ_JANUEK010000009.1"/>
</dbReference>
<comment type="caution">
    <text evidence="1">The sequence shown here is derived from an EMBL/GenBank/DDBJ whole genome shotgun (WGS) entry which is preliminary data.</text>
</comment>
<proteinExistence type="predicted"/>
<accession>A0AAW5PLJ9</accession>
<sequence length="107" mass="11847">MKRSHAWQQHGTVSLWRYLDNLRNYPGWHIGADAAGCASMLALLDALALDGPGATRTLQLSPPSPAQLAVPNNRDARWDAPATLRLTVDEDVAFWQWDVDARVPRCA</sequence>
<gene>
    <name evidence="1" type="ORF">M2412_003584</name>
</gene>